<evidence type="ECO:0000256" key="2">
    <source>
        <dbReference type="ARBA" id="ARBA00022730"/>
    </source>
</evidence>
<evidence type="ECO:0000256" key="4">
    <source>
        <dbReference type="ARBA" id="ARBA00022980"/>
    </source>
</evidence>
<evidence type="ECO:0000259" key="8">
    <source>
        <dbReference type="PROSITE" id="PS00651"/>
    </source>
</evidence>
<dbReference type="SUPFAM" id="SSF55653">
    <property type="entry name" value="Ribosomal protein L9 C-domain"/>
    <property type="match status" value="1"/>
</dbReference>
<reference evidence="9" key="2">
    <citation type="journal article" date="2012" name="PLoS ONE">
        <title>A Deeply Branching Thermophilic Bacterium with an Ancient Acetyl-CoA Pathway Dominates a Subsurface Ecosystem.</title>
        <authorList>
            <person name="Takami H."/>
            <person name="Noguchi H."/>
            <person name="Takaki Y."/>
            <person name="Uchiyama I."/>
            <person name="Toyoda A."/>
            <person name="Nishi S."/>
            <person name="Chee G.-J."/>
            <person name="Arai W."/>
            <person name="Nunoura T."/>
            <person name="Itoh T."/>
            <person name="Hattori M."/>
            <person name="Takai K."/>
        </authorList>
    </citation>
    <scope>NUCLEOTIDE SEQUENCE</scope>
</reference>
<dbReference type="PROSITE" id="PS00651">
    <property type="entry name" value="RIBOSOMAL_L9"/>
    <property type="match status" value="1"/>
</dbReference>
<keyword evidence="2 7" id="KW-0699">rRNA-binding</keyword>
<reference evidence="9" key="1">
    <citation type="journal article" date="2005" name="Environ. Microbiol.">
        <title>Genetic and functional properties of uncultivated thermophilic crenarchaeotes from a subsurface gold mine as revealed by analysis of genome fragments.</title>
        <authorList>
            <person name="Nunoura T."/>
            <person name="Hirayama H."/>
            <person name="Takami H."/>
            <person name="Oida H."/>
            <person name="Nishi S."/>
            <person name="Shimamura S."/>
            <person name="Suzuki Y."/>
            <person name="Inagaki F."/>
            <person name="Takai K."/>
            <person name="Nealson K.H."/>
            <person name="Horikoshi K."/>
        </authorList>
    </citation>
    <scope>NUCLEOTIDE SEQUENCE</scope>
</reference>
<evidence type="ECO:0000313" key="9">
    <source>
        <dbReference type="EMBL" id="BAL52668.1"/>
    </source>
</evidence>
<dbReference type="InterPro" id="IPR020069">
    <property type="entry name" value="Ribosomal_bL9_C"/>
</dbReference>
<accession>H5S932</accession>
<keyword evidence="4 7" id="KW-0689">Ribosomal protein</keyword>
<evidence type="ECO:0000256" key="3">
    <source>
        <dbReference type="ARBA" id="ARBA00022884"/>
    </source>
</evidence>
<dbReference type="Pfam" id="PF01281">
    <property type="entry name" value="Ribosomal_L9_N"/>
    <property type="match status" value="1"/>
</dbReference>
<protein>
    <recommendedName>
        <fullName evidence="6 7">Large ribosomal subunit protein bL9</fullName>
    </recommendedName>
</protein>
<proteinExistence type="inferred from homology"/>
<keyword evidence="3 7" id="KW-0694">RNA-binding</keyword>
<evidence type="ECO:0000256" key="5">
    <source>
        <dbReference type="ARBA" id="ARBA00023274"/>
    </source>
</evidence>
<keyword evidence="5 7" id="KW-0687">Ribonucleoprotein</keyword>
<dbReference type="GO" id="GO:0005840">
    <property type="term" value="C:ribosome"/>
    <property type="evidence" value="ECO:0007669"/>
    <property type="project" value="UniProtKB-KW"/>
</dbReference>
<dbReference type="PANTHER" id="PTHR21368">
    <property type="entry name" value="50S RIBOSOMAL PROTEIN L9"/>
    <property type="match status" value="1"/>
</dbReference>
<dbReference type="Gene3D" id="3.40.5.10">
    <property type="entry name" value="Ribosomal protein L9, N-terminal domain"/>
    <property type="match status" value="1"/>
</dbReference>
<comment type="function">
    <text evidence="7">Binds to the 23S rRNA.</text>
</comment>
<dbReference type="GO" id="GO:0006412">
    <property type="term" value="P:translation"/>
    <property type="evidence" value="ECO:0007669"/>
    <property type="project" value="UniProtKB-UniRule"/>
</dbReference>
<dbReference type="NCBIfam" id="TIGR00158">
    <property type="entry name" value="L9"/>
    <property type="match status" value="1"/>
</dbReference>
<sequence>MIEVLLTQSVEKLGEPGDIVKVADGYARNYLFPRKLAVLPTPHNIAQYKKLREKRELELKQREEWARAAQAKLDGFTLTFQRKAHDGKLYSSVRREEIAQQISEKLGIEIPKDKIELDTPIEALGVHTVKISLYKDITASIRVHVEEEPSAG</sequence>
<dbReference type="InterPro" id="IPR036791">
    <property type="entry name" value="Ribosomal_bL9_C_sf"/>
</dbReference>
<evidence type="ECO:0000256" key="7">
    <source>
        <dbReference type="HAMAP-Rule" id="MF_00503"/>
    </source>
</evidence>
<name>H5S932_9BACT</name>
<feature type="domain" description="Ribosomal protein L9" evidence="8">
    <location>
        <begin position="14"/>
        <end position="41"/>
    </location>
</feature>
<dbReference type="EMBL" id="AP011636">
    <property type="protein sequence ID" value="BAL52668.1"/>
    <property type="molecule type" value="Genomic_DNA"/>
</dbReference>
<dbReference type="SUPFAM" id="SSF55658">
    <property type="entry name" value="L9 N-domain-like"/>
    <property type="match status" value="1"/>
</dbReference>
<evidence type="ECO:0000256" key="1">
    <source>
        <dbReference type="ARBA" id="ARBA00010605"/>
    </source>
</evidence>
<dbReference type="InterPro" id="IPR000244">
    <property type="entry name" value="Ribosomal_bL9"/>
</dbReference>
<comment type="similarity">
    <text evidence="1 7">Belongs to the bacterial ribosomal protein bL9 family.</text>
</comment>
<organism evidence="9">
    <name type="scientific">uncultured Acetothermia bacterium</name>
    <dbReference type="NCBI Taxonomy" id="236499"/>
    <lineage>
        <taxon>Bacteria</taxon>
        <taxon>Candidatus Bipolaricaulota</taxon>
        <taxon>environmental samples</taxon>
    </lineage>
</organism>
<dbReference type="InterPro" id="IPR020070">
    <property type="entry name" value="Ribosomal_bL9_N"/>
</dbReference>
<dbReference type="GO" id="GO:0003735">
    <property type="term" value="F:structural constituent of ribosome"/>
    <property type="evidence" value="ECO:0007669"/>
    <property type="project" value="InterPro"/>
</dbReference>
<dbReference type="InterPro" id="IPR009027">
    <property type="entry name" value="Ribosomal_bL9/RNase_H1_N"/>
</dbReference>
<dbReference type="Pfam" id="PF03948">
    <property type="entry name" value="Ribosomal_L9_C"/>
    <property type="match status" value="1"/>
</dbReference>
<dbReference type="HAMAP" id="MF_00503">
    <property type="entry name" value="Ribosomal_bL9"/>
    <property type="match status" value="1"/>
</dbReference>
<dbReference type="InterPro" id="IPR020594">
    <property type="entry name" value="Ribosomal_bL9_bac/chp"/>
</dbReference>
<gene>
    <name evidence="7" type="primary">rplI</name>
    <name evidence="9" type="ORF">HGMM_F02E06C32</name>
</gene>
<dbReference type="AlphaFoldDB" id="H5S932"/>
<dbReference type="GO" id="GO:1990904">
    <property type="term" value="C:ribonucleoprotein complex"/>
    <property type="evidence" value="ECO:0007669"/>
    <property type="project" value="UniProtKB-KW"/>
</dbReference>
<evidence type="ECO:0000256" key="6">
    <source>
        <dbReference type="ARBA" id="ARBA00035292"/>
    </source>
</evidence>
<dbReference type="Gene3D" id="3.10.430.100">
    <property type="entry name" value="Ribosomal protein L9, C-terminal domain"/>
    <property type="match status" value="1"/>
</dbReference>
<dbReference type="GO" id="GO:0019843">
    <property type="term" value="F:rRNA binding"/>
    <property type="evidence" value="ECO:0007669"/>
    <property type="project" value="UniProtKB-UniRule"/>
</dbReference>
<dbReference type="InterPro" id="IPR036935">
    <property type="entry name" value="Ribosomal_bL9_N_sf"/>
</dbReference>